<evidence type="ECO:0000256" key="5">
    <source>
        <dbReference type="ARBA" id="ARBA00048447"/>
    </source>
</evidence>
<feature type="domain" description="Nucleoside phosphorylase" evidence="6">
    <location>
        <begin position="16"/>
        <end position="224"/>
    </location>
</feature>
<dbReference type="GO" id="GO:0006152">
    <property type="term" value="P:purine nucleoside catabolic process"/>
    <property type="evidence" value="ECO:0007669"/>
    <property type="project" value="TreeGrafter"/>
</dbReference>
<name>A0AAU7N273_9FLAO</name>
<evidence type="ECO:0000256" key="4">
    <source>
        <dbReference type="ARBA" id="ARBA00022679"/>
    </source>
</evidence>
<keyword evidence="4 7" id="KW-0808">Transferase</keyword>
<dbReference type="NCBIfam" id="TIGR00107">
    <property type="entry name" value="deoD"/>
    <property type="match status" value="1"/>
</dbReference>
<dbReference type="Gene3D" id="3.40.50.1580">
    <property type="entry name" value="Nucleoside phosphorylase domain"/>
    <property type="match status" value="1"/>
</dbReference>
<evidence type="ECO:0000256" key="1">
    <source>
        <dbReference type="ARBA" id="ARBA00011888"/>
    </source>
</evidence>
<dbReference type="Pfam" id="PF01048">
    <property type="entry name" value="PNP_UDP_1"/>
    <property type="match status" value="1"/>
</dbReference>
<dbReference type="EMBL" id="CP157804">
    <property type="protein sequence ID" value="XBQ24763.1"/>
    <property type="molecule type" value="Genomic_DNA"/>
</dbReference>
<evidence type="ECO:0000256" key="3">
    <source>
        <dbReference type="ARBA" id="ARBA00022676"/>
    </source>
</evidence>
<keyword evidence="3 7" id="KW-0328">Glycosyltransferase</keyword>
<dbReference type="CDD" id="cd09006">
    <property type="entry name" value="PNP_EcPNPI-like"/>
    <property type="match status" value="1"/>
</dbReference>
<dbReference type="InterPro" id="IPR004402">
    <property type="entry name" value="DeoD-type"/>
</dbReference>
<dbReference type="EC" id="2.4.2.3" evidence="1"/>
<accession>A0AAU7N273</accession>
<dbReference type="InterPro" id="IPR035994">
    <property type="entry name" value="Nucleoside_phosphorylase_sf"/>
</dbReference>
<dbReference type="InterPro" id="IPR000845">
    <property type="entry name" value="Nucleoside_phosphorylase_d"/>
</dbReference>
<dbReference type="GO" id="GO:0005829">
    <property type="term" value="C:cytosol"/>
    <property type="evidence" value="ECO:0007669"/>
    <property type="project" value="TreeGrafter"/>
</dbReference>
<gene>
    <name evidence="7" type="primary">deoD</name>
    <name evidence="7" type="ORF">ABNE31_07560</name>
</gene>
<reference evidence="7" key="1">
    <citation type="submission" date="2024-05" db="EMBL/GenBank/DDBJ databases">
        <title>Draft Genome Sequences of Flagellimonas sp. MMG031 and Marinobacter sp. MMG032 Isolated from the dinoflagellate Symbiodinium pilosum.</title>
        <authorList>
            <person name="Shikuma N.J."/>
            <person name="Farrell M.V."/>
        </authorList>
    </citation>
    <scope>NUCLEOTIDE SEQUENCE</scope>
    <source>
        <strain evidence="7">MMG031</strain>
    </source>
</reference>
<dbReference type="AlphaFoldDB" id="A0AAU7N273"/>
<proteinExistence type="inferred from homology"/>
<dbReference type="HAMAP" id="MF_01627">
    <property type="entry name" value="Pur_nucleosid_phosp"/>
    <property type="match status" value="1"/>
</dbReference>
<dbReference type="PANTHER" id="PTHR43691:SF11">
    <property type="entry name" value="FI09636P-RELATED"/>
    <property type="match status" value="1"/>
</dbReference>
<dbReference type="GO" id="GO:0004850">
    <property type="term" value="F:uridine phosphorylase activity"/>
    <property type="evidence" value="ECO:0007669"/>
    <property type="project" value="UniProtKB-EC"/>
</dbReference>
<dbReference type="PANTHER" id="PTHR43691">
    <property type="entry name" value="URIDINE PHOSPHORYLASE"/>
    <property type="match status" value="1"/>
</dbReference>
<evidence type="ECO:0000256" key="2">
    <source>
        <dbReference type="ARBA" id="ARBA00021980"/>
    </source>
</evidence>
<dbReference type="RefSeq" id="WP_349352911.1">
    <property type="nucleotide sequence ID" value="NZ_CP157804.1"/>
</dbReference>
<sequence>MSIHIEAKKGEIAETVLMPGDPLRAKWIAETFLEDSFCYNQIRGMLGYTGFFNGQRISVQGSGMGMPSAMIYLHELIKDYGVKKVIRVGSAGSYQKDIQLNDVVLAMTASTTSGINNSRFINSDYSPTANFDLFIKAVNYAQKHGIPIKAGNVLSSDEFYEDDPKAYEHWAKYGVLCVEMEAAGIYTIAAKYNVKALTILTISDSLITGEQLLAEARETSFQQMVEIALAAAMP</sequence>
<evidence type="ECO:0000313" key="7">
    <source>
        <dbReference type="EMBL" id="XBQ24763.1"/>
    </source>
</evidence>
<dbReference type="NCBIfam" id="NF004489">
    <property type="entry name" value="PRK05819.1"/>
    <property type="match status" value="1"/>
</dbReference>
<dbReference type="SUPFAM" id="SSF53167">
    <property type="entry name" value="Purine and uridine phosphorylases"/>
    <property type="match status" value="1"/>
</dbReference>
<protein>
    <recommendedName>
        <fullName evidence="2">Uridine phosphorylase</fullName>
        <ecNumber evidence="1">2.4.2.3</ecNumber>
    </recommendedName>
</protein>
<evidence type="ECO:0000259" key="6">
    <source>
        <dbReference type="Pfam" id="PF01048"/>
    </source>
</evidence>
<comment type="catalytic activity">
    <reaction evidence="5">
        <text>uridine + phosphate = alpha-D-ribose 1-phosphate + uracil</text>
        <dbReference type="Rhea" id="RHEA:24388"/>
        <dbReference type="ChEBI" id="CHEBI:16704"/>
        <dbReference type="ChEBI" id="CHEBI:17568"/>
        <dbReference type="ChEBI" id="CHEBI:43474"/>
        <dbReference type="ChEBI" id="CHEBI:57720"/>
        <dbReference type="EC" id="2.4.2.3"/>
    </reaction>
</comment>
<organism evidence="7">
    <name type="scientific">Flagellimonas sp. MMG031</name>
    <dbReference type="NCBI Taxonomy" id="3158549"/>
    <lineage>
        <taxon>Bacteria</taxon>
        <taxon>Pseudomonadati</taxon>
        <taxon>Bacteroidota</taxon>
        <taxon>Flavobacteriia</taxon>
        <taxon>Flavobacteriales</taxon>
        <taxon>Flavobacteriaceae</taxon>
        <taxon>Flagellimonas</taxon>
    </lineage>
</organism>
<dbReference type="KEGG" id="fld:ABNE31_07560"/>
<dbReference type="GO" id="GO:0004731">
    <property type="term" value="F:purine-nucleoside phosphorylase activity"/>
    <property type="evidence" value="ECO:0007669"/>
    <property type="project" value="InterPro"/>
</dbReference>